<protein>
    <submittedName>
        <fullName evidence="1">Uncharacterized protein</fullName>
    </submittedName>
</protein>
<name>A0A098G4W7_9GAMM</name>
<organism evidence="1 2">
    <name type="scientific">Legionella fallonii LLAP-10</name>
    <dbReference type="NCBI Taxonomy" id="1212491"/>
    <lineage>
        <taxon>Bacteria</taxon>
        <taxon>Pseudomonadati</taxon>
        <taxon>Pseudomonadota</taxon>
        <taxon>Gammaproteobacteria</taxon>
        <taxon>Legionellales</taxon>
        <taxon>Legionellaceae</taxon>
        <taxon>Legionella</taxon>
    </lineage>
</organism>
<evidence type="ECO:0000313" key="2">
    <source>
        <dbReference type="Proteomes" id="UP000032430"/>
    </source>
</evidence>
<dbReference type="Proteomes" id="UP000032430">
    <property type="component" value="Chromosome I"/>
</dbReference>
<dbReference type="KEGG" id="lfa:LFA_1101"/>
<accession>A0A098G4W7</accession>
<reference evidence="2" key="1">
    <citation type="submission" date="2014-09" db="EMBL/GenBank/DDBJ databases">
        <authorList>
            <person name="Gomez-Valero L."/>
        </authorList>
    </citation>
    <scope>NUCLEOTIDE SEQUENCE [LARGE SCALE GENOMIC DNA]</scope>
    <source>
        <strain evidence="2">ATCC700992</strain>
    </source>
</reference>
<dbReference type="STRING" id="1212491.LFA_1101"/>
<dbReference type="OrthoDB" id="5650295at2"/>
<sequence>MLEFTNFLQDAKKLSTKVTQHFMSKQSCMSFFSALVPNNSAIDDASTISLLAQSLEQSDDEALKNYIEKIPESSFISHEEFIDFKARILVGIYLLKWSNYSSTMTYYMNKPLIELFQKDLGIESLADMDARVADASLEALSQFCSYVYENRRISLYADLSKQLGATIQLDIHKIRKDKVTESSSWSGVCIGVMRTIGMSNPS</sequence>
<gene>
    <name evidence="1" type="ORF">LFA_1101</name>
</gene>
<proteinExistence type="predicted"/>
<evidence type="ECO:0000313" key="1">
    <source>
        <dbReference type="EMBL" id="CEG56535.1"/>
    </source>
</evidence>
<dbReference type="AlphaFoldDB" id="A0A098G4W7"/>
<keyword evidence="2" id="KW-1185">Reference proteome</keyword>
<dbReference type="RefSeq" id="WP_045097430.1">
    <property type="nucleotide sequence ID" value="NZ_LN614827.1"/>
</dbReference>
<dbReference type="HOGENOM" id="CLU_1353227_0_0_6"/>
<dbReference type="EMBL" id="LN614827">
    <property type="protein sequence ID" value="CEG56535.1"/>
    <property type="molecule type" value="Genomic_DNA"/>
</dbReference>